<dbReference type="Proteomes" id="UP001165960">
    <property type="component" value="Unassembled WGS sequence"/>
</dbReference>
<gene>
    <name evidence="1" type="ORF">DSO57_1007158</name>
</gene>
<dbReference type="EMBL" id="QTSX02001441">
    <property type="protein sequence ID" value="KAJ9082133.1"/>
    <property type="molecule type" value="Genomic_DNA"/>
</dbReference>
<protein>
    <submittedName>
        <fullName evidence="1">Uncharacterized protein</fullName>
    </submittedName>
</protein>
<name>A0ACC2U537_9FUNG</name>
<accession>A0ACC2U537</accession>
<organism evidence="1 2">
    <name type="scientific">Entomophthora muscae</name>
    <dbReference type="NCBI Taxonomy" id="34485"/>
    <lineage>
        <taxon>Eukaryota</taxon>
        <taxon>Fungi</taxon>
        <taxon>Fungi incertae sedis</taxon>
        <taxon>Zoopagomycota</taxon>
        <taxon>Entomophthoromycotina</taxon>
        <taxon>Entomophthoromycetes</taxon>
        <taxon>Entomophthorales</taxon>
        <taxon>Entomophthoraceae</taxon>
        <taxon>Entomophthora</taxon>
    </lineage>
</organism>
<keyword evidence="2" id="KW-1185">Reference proteome</keyword>
<proteinExistence type="predicted"/>
<evidence type="ECO:0000313" key="1">
    <source>
        <dbReference type="EMBL" id="KAJ9082133.1"/>
    </source>
</evidence>
<evidence type="ECO:0000313" key="2">
    <source>
        <dbReference type="Proteomes" id="UP001165960"/>
    </source>
</evidence>
<sequence length="198" mass="22083">MLNQAFGKCGVESEHAKGENMSCTAALPYIKDGISIYNLTSRTQTAFYLFTLAKGSENLSYNTAVFSNETGKGTRAMMTAKQLHAFLKDSSEVLKAHPELEEYAKKDFNEADNDGQNKTLTVLKEDKYTFLPGAWWIRQGADSMYAGCKGFAANLTNKITMEQFDKIDKQCMMPTVLEGRRETFRKAFDAIKCGSSKS</sequence>
<reference evidence="1" key="1">
    <citation type="submission" date="2022-04" db="EMBL/GenBank/DDBJ databases">
        <title>Genome of the entomopathogenic fungus Entomophthora muscae.</title>
        <authorList>
            <person name="Elya C."/>
            <person name="Lovett B.R."/>
            <person name="Lee E."/>
            <person name="Macias A.M."/>
            <person name="Hajek A.E."/>
            <person name="De Bivort B.L."/>
            <person name="Kasson M.T."/>
            <person name="De Fine Licht H.H."/>
            <person name="Stajich J.E."/>
        </authorList>
    </citation>
    <scope>NUCLEOTIDE SEQUENCE</scope>
    <source>
        <strain evidence="1">Berkeley</strain>
    </source>
</reference>
<comment type="caution">
    <text evidence="1">The sequence shown here is derived from an EMBL/GenBank/DDBJ whole genome shotgun (WGS) entry which is preliminary data.</text>
</comment>